<dbReference type="AlphaFoldDB" id="Q1EML7"/>
<dbReference type="EMBL" id="AM156923">
    <property type="protein sequence ID" value="CAJ42296.1"/>
    <property type="molecule type" value="mRNA"/>
</dbReference>
<accession>Q1EML7</accession>
<sequence>DKQTERKLEKENDLQKMEFAHRSRCDPRWDHRSRRCCRSPLRSKRLVEKNRSKEARFSTCSQVRLRCIFRL</sequence>
<evidence type="ECO:0000313" key="1">
    <source>
        <dbReference type="EMBL" id="CAJ42296.1"/>
    </source>
</evidence>
<gene>
    <name evidence="1" type="primary">vp8</name>
</gene>
<protein>
    <submittedName>
        <fullName evidence="1">Vascular protein 8</fullName>
    </submittedName>
</protein>
<feature type="non-terminal residue" evidence="1">
    <location>
        <position position="1"/>
    </location>
</feature>
<proteinExistence type="evidence at transcript level"/>
<reference evidence="1" key="1">
    <citation type="submission" date="2005-11" db="EMBL/GenBank/DDBJ databases">
        <title>Transcriptome analysis of the Plantago major vascular tissue: Identification of vascular-specific gene expression, metabolic pathways and regulatory processes.</title>
        <authorList>
            <person name="Pommerrenig B."/>
            <person name="Niedermeier M."/>
            <person name="Kopp S."/>
            <person name="Schmid J."/>
            <person name="Dwyer R.A."/>
            <person name="McNair R.J."/>
            <person name="Klebl F."/>
            <person name="Sauer N."/>
        </authorList>
    </citation>
    <scope>NUCLEOTIDE SEQUENCE</scope>
    <source>
        <tissue evidence="1">Vascular tissue</tissue>
    </source>
</reference>
<organism evidence="1">
    <name type="scientific">Plantago major</name>
    <name type="common">Common plantain</name>
    <dbReference type="NCBI Taxonomy" id="29818"/>
    <lineage>
        <taxon>Eukaryota</taxon>
        <taxon>Viridiplantae</taxon>
        <taxon>Streptophyta</taxon>
        <taxon>Embryophyta</taxon>
        <taxon>Tracheophyta</taxon>
        <taxon>Spermatophyta</taxon>
        <taxon>Magnoliopsida</taxon>
        <taxon>eudicotyledons</taxon>
        <taxon>Gunneridae</taxon>
        <taxon>Pentapetalae</taxon>
        <taxon>asterids</taxon>
        <taxon>lamiids</taxon>
        <taxon>Lamiales</taxon>
        <taxon>Plantaginaceae</taxon>
        <taxon>Plantagineae</taxon>
        <taxon>Plantago</taxon>
    </lineage>
</organism>
<name>Q1EML7_PLAMJ</name>